<evidence type="ECO:0000313" key="3">
    <source>
        <dbReference type="Proteomes" id="UP001556367"/>
    </source>
</evidence>
<reference evidence="3" key="1">
    <citation type="submission" date="2024-06" db="EMBL/GenBank/DDBJ databases">
        <title>Multi-omics analyses provide insights into the biosynthesis of the anticancer antibiotic pleurotin in Hohenbuehelia grisea.</title>
        <authorList>
            <person name="Weaver J.A."/>
            <person name="Alberti F."/>
        </authorList>
    </citation>
    <scope>NUCLEOTIDE SEQUENCE [LARGE SCALE GENOMIC DNA]</scope>
    <source>
        <strain evidence="3">T-177</strain>
    </source>
</reference>
<keyword evidence="3" id="KW-1185">Reference proteome</keyword>
<protein>
    <submittedName>
        <fullName evidence="2">Uncharacterized protein</fullName>
    </submittedName>
</protein>
<accession>A0ABR3JWZ3</accession>
<name>A0ABR3JWZ3_9AGAR</name>
<feature type="compositionally biased region" description="Polar residues" evidence="1">
    <location>
        <begin position="60"/>
        <end position="69"/>
    </location>
</feature>
<sequence length="103" mass="11540">MRSRGAPFRVVSSPAHFAGYLCAPRQQKAILDMRLLVKGAASLIIGTHPSRDRGTGDDSLVSSLSSFREQNAHRRGWPSYSEMSRPTHHSAYHCLQRFDAIHH</sequence>
<comment type="caution">
    <text evidence="2">The sequence shown here is derived from an EMBL/GenBank/DDBJ whole genome shotgun (WGS) entry which is preliminary data.</text>
</comment>
<organism evidence="2 3">
    <name type="scientific">Hohenbuehelia grisea</name>
    <dbReference type="NCBI Taxonomy" id="104357"/>
    <lineage>
        <taxon>Eukaryota</taxon>
        <taxon>Fungi</taxon>
        <taxon>Dikarya</taxon>
        <taxon>Basidiomycota</taxon>
        <taxon>Agaricomycotina</taxon>
        <taxon>Agaricomycetes</taxon>
        <taxon>Agaricomycetidae</taxon>
        <taxon>Agaricales</taxon>
        <taxon>Pleurotineae</taxon>
        <taxon>Pleurotaceae</taxon>
        <taxon>Hohenbuehelia</taxon>
    </lineage>
</organism>
<evidence type="ECO:0000313" key="2">
    <source>
        <dbReference type="EMBL" id="KAL0960453.1"/>
    </source>
</evidence>
<feature type="region of interest" description="Disordered" evidence="1">
    <location>
        <begin position="47"/>
        <end position="85"/>
    </location>
</feature>
<proteinExistence type="predicted"/>
<evidence type="ECO:0000256" key="1">
    <source>
        <dbReference type="SAM" id="MobiDB-lite"/>
    </source>
</evidence>
<dbReference type="Proteomes" id="UP001556367">
    <property type="component" value="Unassembled WGS sequence"/>
</dbReference>
<gene>
    <name evidence="2" type="ORF">HGRIS_005496</name>
</gene>
<dbReference type="EMBL" id="JASNQZ010000001">
    <property type="protein sequence ID" value="KAL0960453.1"/>
    <property type="molecule type" value="Genomic_DNA"/>
</dbReference>